<reference evidence="3" key="1">
    <citation type="submission" date="2025-08" db="UniProtKB">
        <authorList>
            <consortium name="RefSeq"/>
        </authorList>
    </citation>
    <scope>IDENTIFICATION</scope>
    <source>
        <tissue evidence="3">Liver</tissue>
    </source>
</reference>
<keyword evidence="2" id="KW-1185">Reference proteome</keyword>
<dbReference type="GO" id="GO:0019905">
    <property type="term" value="F:syntaxin binding"/>
    <property type="evidence" value="ECO:0007669"/>
    <property type="project" value="TreeGrafter"/>
</dbReference>
<dbReference type="PANTHER" id="PTHR19964">
    <property type="entry name" value="MULTIPLE PDZ DOMAIN PROTEIN"/>
    <property type="match status" value="1"/>
</dbReference>
<dbReference type="Pfam" id="PF00595">
    <property type="entry name" value="PDZ"/>
    <property type="match status" value="1"/>
</dbReference>
<dbReference type="InterPro" id="IPR051342">
    <property type="entry name" value="PDZ_scaffold"/>
</dbReference>
<evidence type="ECO:0000313" key="3">
    <source>
        <dbReference type="RefSeq" id="XP_025023439.1"/>
    </source>
</evidence>
<dbReference type="GO" id="GO:0031410">
    <property type="term" value="C:cytoplasmic vesicle"/>
    <property type="evidence" value="ECO:0007669"/>
    <property type="project" value="TreeGrafter"/>
</dbReference>
<dbReference type="GO" id="GO:0008286">
    <property type="term" value="P:insulin receptor signaling pathway"/>
    <property type="evidence" value="ECO:0007669"/>
    <property type="project" value="TreeGrafter"/>
</dbReference>
<dbReference type="CDD" id="cd06692">
    <property type="entry name" value="PDZ1_GgSTXBP4-like"/>
    <property type="match status" value="1"/>
</dbReference>
<dbReference type="KEGG" id="pbi:103049575"/>
<proteinExistence type="predicted"/>
<dbReference type="Proteomes" id="UP000695026">
    <property type="component" value="Unplaced"/>
</dbReference>
<organism evidence="2 3">
    <name type="scientific">Python bivittatus</name>
    <name type="common">Burmese python</name>
    <name type="synonym">Python molurus bivittatus</name>
    <dbReference type="NCBI Taxonomy" id="176946"/>
    <lineage>
        <taxon>Eukaryota</taxon>
        <taxon>Metazoa</taxon>
        <taxon>Chordata</taxon>
        <taxon>Craniata</taxon>
        <taxon>Vertebrata</taxon>
        <taxon>Euteleostomi</taxon>
        <taxon>Lepidosauria</taxon>
        <taxon>Squamata</taxon>
        <taxon>Bifurcata</taxon>
        <taxon>Unidentata</taxon>
        <taxon>Episquamata</taxon>
        <taxon>Toxicofera</taxon>
        <taxon>Serpentes</taxon>
        <taxon>Henophidia</taxon>
        <taxon>Pythonidae</taxon>
        <taxon>Python</taxon>
    </lineage>
</organism>
<feature type="domain" description="PDZ" evidence="1">
    <location>
        <begin position="25"/>
        <end position="111"/>
    </location>
</feature>
<dbReference type="Gene3D" id="2.30.42.10">
    <property type="match status" value="1"/>
</dbReference>
<dbReference type="InterPro" id="IPR036034">
    <property type="entry name" value="PDZ_sf"/>
</dbReference>
<dbReference type="PROSITE" id="PS50106">
    <property type="entry name" value="PDZ"/>
    <property type="match status" value="1"/>
</dbReference>
<dbReference type="AlphaFoldDB" id="A0A9F5IG12"/>
<evidence type="ECO:0000259" key="1">
    <source>
        <dbReference type="PROSITE" id="PS50106"/>
    </source>
</evidence>
<dbReference type="OMA" id="HPEMTIV"/>
<dbReference type="PANTHER" id="PTHR19964:SF16">
    <property type="entry name" value="SYNTAXIN-BINDING PROTEIN 4"/>
    <property type="match status" value="1"/>
</dbReference>
<gene>
    <name evidence="3" type="primary">LOC103049575</name>
</gene>
<dbReference type="RefSeq" id="XP_025023439.1">
    <property type="nucleotide sequence ID" value="XM_025167671.1"/>
</dbReference>
<sequence length="116" mass="12553">MASPDSNHPEMTIVGPHGTNRSIHHVAFSDCQNGLGIKIIGGCQDQSEEEYGIFIKEILPERIAATDNQLCIGDLILEVNGQKLCGVTNERAVDILQMASATNHVSLLIARDEDAK</sequence>
<dbReference type="GO" id="GO:0061178">
    <property type="term" value="P:regulation of insulin secretion involved in cellular response to glucose stimulus"/>
    <property type="evidence" value="ECO:0007669"/>
    <property type="project" value="TreeGrafter"/>
</dbReference>
<dbReference type="SMART" id="SM00228">
    <property type="entry name" value="PDZ"/>
    <property type="match status" value="1"/>
</dbReference>
<dbReference type="SUPFAM" id="SSF50156">
    <property type="entry name" value="PDZ domain-like"/>
    <property type="match status" value="1"/>
</dbReference>
<accession>A0A9F5IG12</accession>
<dbReference type="OrthoDB" id="6022242at2759"/>
<protein>
    <submittedName>
        <fullName evidence="3">Partitioning defective 3 homolog</fullName>
    </submittedName>
</protein>
<dbReference type="GeneID" id="103049575"/>
<dbReference type="InterPro" id="IPR001478">
    <property type="entry name" value="PDZ"/>
</dbReference>
<name>A0A9F5IG12_PYTBI</name>
<evidence type="ECO:0000313" key="2">
    <source>
        <dbReference type="Proteomes" id="UP000695026"/>
    </source>
</evidence>